<proteinExistence type="predicted"/>
<sequence>MKSGTDNIIPVNNHRQLINLAFNKNALVPLFALRSAIGLVMMSHSAGPVAFVELLSEVALICEWMQFEPCEDLRALIAVAVGRNALSHLEHGVLCLEGDEEDSFTEAHIRLEVSFAWKFLVAVSGGSDGTYSRLFSYPLPHL</sequence>
<accession>A0A0B1SD25</accession>
<dbReference type="Proteomes" id="UP000053660">
    <property type="component" value="Unassembled WGS sequence"/>
</dbReference>
<name>A0A0B1SD25_OESDE</name>
<keyword evidence="2" id="KW-1185">Reference proteome</keyword>
<protein>
    <submittedName>
        <fullName evidence="1">Uncharacterized protein</fullName>
    </submittedName>
</protein>
<dbReference type="EMBL" id="KN576823">
    <property type="protein sequence ID" value="KHJ82839.1"/>
    <property type="molecule type" value="Genomic_DNA"/>
</dbReference>
<gene>
    <name evidence="1" type="ORF">OESDEN_17466</name>
</gene>
<organism evidence="1 2">
    <name type="scientific">Oesophagostomum dentatum</name>
    <name type="common">Nodular worm</name>
    <dbReference type="NCBI Taxonomy" id="61180"/>
    <lineage>
        <taxon>Eukaryota</taxon>
        <taxon>Metazoa</taxon>
        <taxon>Ecdysozoa</taxon>
        <taxon>Nematoda</taxon>
        <taxon>Chromadorea</taxon>
        <taxon>Rhabditida</taxon>
        <taxon>Rhabditina</taxon>
        <taxon>Rhabditomorpha</taxon>
        <taxon>Strongyloidea</taxon>
        <taxon>Strongylidae</taxon>
        <taxon>Oesophagostomum</taxon>
    </lineage>
</organism>
<evidence type="ECO:0000313" key="1">
    <source>
        <dbReference type="EMBL" id="KHJ82839.1"/>
    </source>
</evidence>
<evidence type="ECO:0000313" key="2">
    <source>
        <dbReference type="Proteomes" id="UP000053660"/>
    </source>
</evidence>
<reference evidence="1 2" key="1">
    <citation type="submission" date="2014-03" db="EMBL/GenBank/DDBJ databases">
        <title>Draft genome of the hookworm Oesophagostomum dentatum.</title>
        <authorList>
            <person name="Mitreva M."/>
        </authorList>
    </citation>
    <scope>NUCLEOTIDE SEQUENCE [LARGE SCALE GENOMIC DNA]</scope>
    <source>
        <strain evidence="1 2">OD-Hann</strain>
    </source>
</reference>
<dbReference type="OrthoDB" id="5962536at2759"/>
<dbReference type="AlphaFoldDB" id="A0A0B1SD25"/>